<accession>A0ABY8JD71</accession>
<keyword evidence="2" id="KW-1185">Reference proteome</keyword>
<sequence>MTYGGNTIILNGTGDTVYAAGDAVAPHSENRPKTGYALEIDGRIKTEFSIKEGADHEDPLQIAMLMPQAFIVPRIAWGERQ</sequence>
<dbReference type="RefSeq" id="WP_310885091.1">
    <property type="nucleotide sequence ID" value="NZ_CP121646.1"/>
</dbReference>
<dbReference type="EMBL" id="CP121646">
    <property type="protein sequence ID" value="WFU62385.1"/>
    <property type="molecule type" value="Genomic_DNA"/>
</dbReference>
<gene>
    <name evidence="1" type="ORF">QA636_33555</name>
</gene>
<organism evidence="1 2">
    <name type="scientific">Bradyrhizobium brasilense</name>
    <dbReference type="NCBI Taxonomy" id="1419277"/>
    <lineage>
        <taxon>Bacteria</taxon>
        <taxon>Pseudomonadati</taxon>
        <taxon>Pseudomonadota</taxon>
        <taxon>Alphaproteobacteria</taxon>
        <taxon>Hyphomicrobiales</taxon>
        <taxon>Nitrobacteraceae</taxon>
        <taxon>Bradyrhizobium</taxon>
    </lineage>
</organism>
<name>A0ABY8JD71_9BRAD</name>
<dbReference type="Proteomes" id="UP001221546">
    <property type="component" value="Chromosome"/>
</dbReference>
<evidence type="ECO:0000313" key="2">
    <source>
        <dbReference type="Proteomes" id="UP001221546"/>
    </source>
</evidence>
<reference evidence="1 2" key="1">
    <citation type="submission" date="2023-04" db="EMBL/GenBank/DDBJ databases">
        <title>Australian commercial rhizobial inoculants.</title>
        <authorList>
            <person name="Kohlmeier M.G."/>
            <person name="O'Hara G.W."/>
            <person name="Colombi E."/>
            <person name="Ramsay J.P."/>
            <person name="Terpolilli J."/>
        </authorList>
    </citation>
    <scope>NUCLEOTIDE SEQUENCE [LARGE SCALE GENOMIC DNA]</scope>
    <source>
        <strain evidence="1 2">CB627</strain>
    </source>
</reference>
<proteinExistence type="predicted"/>
<evidence type="ECO:0000313" key="1">
    <source>
        <dbReference type="EMBL" id="WFU62385.1"/>
    </source>
</evidence>
<protein>
    <submittedName>
        <fullName evidence="1">Uncharacterized protein</fullName>
    </submittedName>
</protein>